<dbReference type="KEGG" id="llu:AKJ09_01977"/>
<proteinExistence type="predicted"/>
<keyword evidence="3" id="KW-1185">Reference proteome</keyword>
<dbReference type="AlphaFoldDB" id="A0A0K1PP68"/>
<dbReference type="PANTHER" id="PTHR33227:SF48">
    <property type="entry name" value="STIGMA-SPECIFIC STIG1-LIKE PROTEIN 4"/>
    <property type="match status" value="1"/>
</dbReference>
<evidence type="ECO:0000256" key="1">
    <source>
        <dbReference type="ARBA" id="ARBA00022729"/>
    </source>
</evidence>
<gene>
    <name evidence="2" type="ORF">AKJ09_01977</name>
</gene>
<sequence length="279" mass="27805">MGRCQLICDEGTNDCNGFVDDGCESNLRIDPTNCGACGVQCAAGDPCFEGQCGCANGFTACNGECVRLTNDVANCGACGHDCSEDEAGEGPCGGAVPAHSEFNCKASTCGQHCAAGFADCNSNFCGDGCETSLAYDKLNCGACGHACAPGQTCAGGKCLCDPVTDPGGTYCGGTGCTDLQTDPVNCGACGNDCKGLIPSTGGYAGPVTGSPACVLGRCTYECATGYGDCDNRIDNGCETDLMVDPRNCGGCGIQCDLASGQPCAGGRCLTKPCDAGVVH</sequence>
<dbReference type="Proteomes" id="UP000064967">
    <property type="component" value="Chromosome"/>
</dbReference>
<dbReference type="STRING" id="1391654.AKJ09_01977"/>
<accession>A0A0K1PP68</accession>
<name>A0A0K1PP68_9BACT</name>
<evidence type="ECO:0000313" key="2">
    <source>
        <dbReference type="EMBL" id="AKU95313.1"/>
    </source>
</evidence>
<dbReference type="EMBL" id="CP012333">
    <property type="protein sequence ID" value="AKU95313.1"/>
    <property type="molecule type" value="Genomic_DNA"/>
</dbReference>
<dbReference type="PANTHER" id="PTHR33227">
    <property type="entry name" value="STIGMA-SPECIFIC STIG1-LIKE PROTEIN 3"/>
    <property type="match status" value="1"/>
</dbReference>
<keyword evidence="1" id="KW-0732">Signal</keyword>
<organism evidence="2 3">
    <name type="scientific">Labilithrix luteola</name>
    <dbReference type="NCBI Taxonomy" id="1391654"/>
    <lineage>
        <taxon>Bacteria</taxon>
        <taxon>Pseudomonadati</taxon>
        <taxon>Myxococcota</taxon>
        <taxon>Polyangia</taxon>
        <taxon>Polyangiales</taxon>
        <taxon>Labilitrichaceae</taxon>
        <taxon>Labilithrix</taxon>
    </lineage>
</organism>
<dbReference type="InterPro" id="IPR006969">
    <property type="entry name" value="Stig-like"/>
</dbReference>
<evidence type="ECO:0000313" key="3">
    <source>
        <dbReference type="Proteomes" id="UP000064967"/>
    </source>
</evidence>
<dbReference type="PATRIC" id="fig|1391654.3.peg.1988"/>
<reference evidence="2 3" key="1">
    <citation type="submission" date="2015-08" db="EMBL/GenBank/DDBJ databases">
        <authorList>
            <person name="Babu N.S."/>
            <person name="Beckwith C.J."/>
            <person name="Beseler K.G."/>
            <person name="Brison A."/>
            <person name="Carone J.V."/>
            <person name="Caskin T.P."/>
            <person name="Diamond M."/>
            <person name="Durham M.E."/>
            <person name="Foxe J.M."/>
            <person name="Go M."/>
            <person name="Henderson B.A."/>
            <person name="Jones I.B."/>
            <person name="McGettigan J.A."/>
            <person name="Micheletti S.J."/>
            <person name="Nasrallah M.E."/>
            <person name="Ortiz D."/>
            <person name="Piller C.R."/>
            <person name="Privatt S.R."/>
            <person name="Schneider S.L."/>
            <person name="Sharp S."/>
            <person name="Smith T.C."/>
            <person name="Stanton J.D."/>
            <person name="Ullery H.E."/>
            <person name="Wilson R.J."/>
            <person name="Serrano M.G."/>
            <person name="Buck G."/>
            <person name="Lee V."/>
            <person name="Wang Y."/>
            <person name="Carvalho R."/>
            <person name="Voegtly L."/>
            <person name="Shi R."/>
            <person name="Duckworth R."/>
            <person name="Johnson A."/>
            <person name="Loviza R."/>
            <person name="Walstead R."/>
            <person name="Shah Z."/>
            <person name="Kiflezghi M."/>
            <person name="Wade K."/>
            <person name="Ball S.L."/>
            <person name="Bradley K.W."/>
            <person name="Asai D.J."/>
            <person name="Bowman C.A."/>
            <person name="Russell D.A."/>
            <person name="Pope W.H."/>
            <person name="Jacobs-Sera D."/>
            <person name="Hendrix R.W."/>
            <person name="Hatfull G.F."/>
        </authorList>
    </citation>
    <scope>NUCLEOTIDE SEQUENCE [LARGE SCALE GENOMIC DNA]</scope>
    <source>
        <strain evidence="2 3">DSM 27648</strain>
    </source>
</reference>
<protein>
    <submittedName>
        <fullName evidence="2">Tryptophan synthase alpha chain</fullName>
    </submittedName>
</protein>